<proteinExistence type="predicted"/>
<sequence>MAEAALHAEMGDTDQSTEEKQRAGQVPSHMSIVPASNSPGAEASAVSCFWPRTALSTQSAALLDCHGKTKGHLVRQLCQSAVLDIQRVPLSPSSTRLSVGRTEATALWTIQRDPGAGR</sequence>
<evidence type="ECO:0000313" key="2">
    <source>
        <dbReference type="EMBL" id="GAA4816369.1"/>
    </source>
</evidence>
<evidence type="ECO:0000256" key="1">
    <source>
        <dbReference type="SAM" id="MobiDB-lite"/>
    </source>
</evidence>
<name>A0ABP9CQP5_9ACTN</name>
<reference evidence="3" key="1">
    <citation type="journal article" date="2019" name="Int. J. Syst. Evol. Microbiol.">
        <title>The Global Catalogue of Microorganisms (GCM) 10K type strain sequencing project: providing services to taxonomists for standard genome sequencing and annotation.</title>
        <authorList>
            <consortium name="The Broad Institute Genomics Platform"/>
            <consortium name="The Broad Institute Genome Sequencing Center for Infectious Disease"/>
            <person name="Wu L."/>
            <person name="Ma J."/>
        </authorList>
    </citation>
    <scope>NUCLEOTIDE SEQUENCE [LARGE SCALE GENOMIC DNA]</scope>
    <source>
        <strain evidence="3">JCM 18081</strain>
    </source>
</reference>
<protein>
    <submittedName>
        <fullName evidence="2">Uncharacterized protein</fullName>
    </submittedName>
</protein>
<comment type="caution">
    <text evidence="2">The sequence shown here is derived from an EMBL/GenBank/DDBJ whole genome shotgun (WGS) entry which is preliminary data.</text>
</comment>
<evidence type="ECO:0000313" key="3">
    <source>
        <dbReference type="Proteomes" id="UP001501265"/>
    </source>
</evidence>
<organism evidence="2 3">
    <name type="scientific">Streptomyces ziwulingensis</name>
    <dbReference type="NCBI Taxonomy" id="1045501"/>
    <lineage>
        <taxon>Bacteria</taxon>
        <taxon>Bacillati</taxon>
        <taxon>Actinomycetota</taxon>
        <taxon>Actinomycetes</taxon>
        <taxon>Kitasatosporales</taxon>
        <taxon>Streptomycetaceae</taxon>
        <taxon>Streptomyces</taxon>
    </lineage>
</organism>
<gene>
    <name evidence="2" type="ORF">GCM10023220_55850</name>
</gene>
<dbReference type="Proteomes" id="UP001501265">
    <property type="component" value="Unassembled WGS sequence"/>
</dbReference>
<accession>A0ABP9CQP5</accession>
<keyword evidence="3" id="KW-1185">Reference proteome</keyword>
<feature type="region of interest" description="Disordered" evidence="1">
    <location>
        <begin position="1"/>
        <end position="38"/>
    </location>
</feature>
<dbReference type="EMBL" id="BAABIG010000062">
    <property type="protein sequence ID" value="GAA4816369.1"/>
    <property type="molecule type" value="Genomic_DNA"/>
</dbReference>